<evidence type="ECO:0000313" key="1">
    <source>
        <dbReference type="EMBL" id="ORZ13746.1"/>
    </source>
</evidence>
<reference evidence="1 2" key="1">
    <citation type="submission" date="2016-07" db="EMBL/GenBank/DDBJ databases">
        <title>Pervasive Adenine N6-methylation of Active Genes in Fungi.</title>
        <authorList>
            <consortium name="DOE Joint Genome Institute"/>
            <person name="Mondo S.J."/>
            <person name="Dannebaum R.O."/>
            <person name="Kuo R.C."/>
            <person name="Labutti K."/>
            <person name="Haridas S."/>
            <person name="Kuo A."/>
            <person name="Salamov A."/>
            <person name="Ahrendt S.R."/>
            <person name="Lipzen A."/>
            <person name="Sullivan W."/>
            <person name="Andreopoulos W.B."/>
            <person name="Clum A."/>
            <person name="Lindquist E."/>
            <person name="Daum C."/>
            <person name="Ramamoorthy G.K."/>
            <person name="Gryganskyi A."/>
            <person name="Culley D."/>
            <person name="Magnuson J.K."/>
            <person name="James T.Y."/>
            <person name="O'Malley M.A."/>
            <person name="Stajich J.E."/>
            <person name="Spatafora J.W."/>
            <person name="Visel A."/>
            <person name="Grigoriev I.V."/>
        </authorList>
    </citation>
    <scope>NUCLEOTIDE SEQUENCE [LARGE SCALE GENOMIC DNA]</scope>
    <source>
        <strain evidence="1 2">NRRL 1336</strain>
    </source>
</reference>
<name>A0A1X2ICB4_9FUNG</name>
<evidence type="ECO:0000313" key="2">
    <source>
        <dbReference type="Proteomes" id="UP000193560"/>
    </source>
</evidence>
<dbReference type="AlphaFoldDB" id="A0A1X2ICB4"/>
<organism evidence="1 2">
    <name type="scientific">Absidia repens</name>
    <dbReference type="NCBI Taxonomy" id="90262"/>
    <lineage>
        <taxon>Eukaryota</taxon>
        <taxon>Fungi</taxon>
        <taxon>Fungi incertae sedis</taxon>
        <taxon>Mucoromycota</taxon>
        <taxon>Mucoromycotina</taxon>
        <taxon>Mucoromycetes</taxon>
        <taxon>Mucorales</taxon>
        <taxon>Cunninghamellaceae</taxon>
        <taxon>Absidia</taxon>
    </lineage>
</organism>
<dbReference type="Proteomes" id="UP000193560">
    <property type="component" value="Unassembled WGS sequence"/>
</dbReference>
<comment type="caution">
    <text evidence="1">The sequence shown here is derived from an EMBL/GenBank/DDBJ whole genome shotgun (WGS) entry which is preliminary data.</text>
</comment>
<keyword evidence="2" id="KW-1185">Reference proteome</keyword>
<dbReference type="OrthoDB" id="276422at2759"/>
<gene>
    <name evidence="1" type="ORF">BCR42DRAFT_69762</name>
</gene>
<dbReference type="EMBL" id="MCGE01000016">
    <property type="protein sequence ID" value="ORZ13746.1"/>
    <property type="molecule type" value="Genomic_DNA"/>
</dbReference>
<protein>
    <submittedName>
        <fullName evidence="1">Uncharacterized protein</fullName>
    </submittedName>
</protein>
<proteinExistence type="predicted"/>
<sequence>MKGWPSFDRYVIWKSPLGLPIVQPYRCPGKKQFTIFCNLYSLKTLTFPDLSMPWNNVTPSLQILFIPWMRSICLCLLWPVMIKDGHMLLSTVVIGLMPAVWTK</sequence>
<accession>A0A1X2ICB4</accession>